<dbReference type="InterPro" id="IPR011990">
    <property type="entry name" value="TPR-like_helical_dom_sf"/>
</dbReference>
<evidence type="ECO:0000256" key="1">
    <source>
        <dbReference type="ARBA" id="ARBA00022737"/>
    </source>
</evidence>
<dbReference type="PANTHER" id="PTHR47926">
    <property type="entry name" value="PENTATRICOPEPTIDE REPEAT-CONTAINING PROTEIN"/>
    <property type="match status" value="1"/>
</dbReference>
<name>A0AAP0X063_LIQFO</name>
<evidence type="ECO:0008006" key="4">
    <source>
        <dbReference type="Google" id="ProtNLM"/>
    </source>
</evidence>
<dbReference type="InterPro" id="IPR002885">
    <property type="entry name" value="PPR_rpt"/>
</dbReference>
<gene>
    <name evidence="2" type="ORF">L1049_024988</name>
</gene>
<sequence length="121" mass="13624">MPRRNLVSFNALIAAYSRVPPYAISAFKLLTQMEIERLRPNGLTFTSLLQASSCLEDRLMGSELHAQVVKSGFLNDVCVQTSLLGMYSNSGDLEFANKIFGNIVDKDPMAWNSYDLWELEK</sequence>
<keyword evidence="1" id="KW-0677">Repeat</keyword>
<evidence type="ECO:0000313" key="2">
    <source>
        <dbReference type="EMBL" id="KAK9285787.1"/>
    </source>
</evidence>
<dbReference type="Proteomes" id="UP001415857">
    <property type="component" value="Unassembled WGS sequence"/>
</dbReference>
<accession>A0AAP0X063</accession>
<dbReference type="Gene3D" id="1.25.40.10">
    <property type="entry name" value="Tetratricopeptide repeat domain"/>
    <property type="match status" value="1"/>
</dbReference>
<dbReference type="Pfam" id="PF13812">
    <property type="entry name" value="PPR_3"/>
    <property type="match status" value="1"/>
</dbReference>
<comment type="caution">
    <text evidence="2">The sequence shown here is derived from an EMBL/GenBank/DDBJ whole genome shotgun (WGS) entry which is preliminary data.</text>
</comment>
<organism evidence="2 3">
    <name type="scientific">Liquidambar formosana</name>
    <name type="common">Formosan gum</name>
    <dbReference type="NCBI Taxonomy" id="63359"/>
    <lineage>
        <taxon>Eukaryota</taxon>
        <taxon>Viridiplantae</taxon>
        <taxon>Streptophyta</taxon>
        <taxon>Embryophyta</taxon>
        <taxon>Tracheophyta</taxon>
        <taxon>Spermatophyta</taxon>
        <taxon>Magnoliopsida</taxon>
        <taxon>eudicotyledons</taxon>
        <taxon>Gunneridae</taxon>
        <taxon>Pentapetalae</taxon>
        <taxon>Saxifragales</taxon>
        <taxon>Altingiaceae</taxon>
        <taxon>Liquidambar</taxon>
    </lineage>
</organism>
<keyword evidence="3" id="KW-1185">Reference proteome</keyword>
<proteinExistence type="predicted"/>
<dbReference type="GO" id="GO:0003723">
    <property type="term" value="F:RNA binding"/>
    <property type="evidence" value="ECO:0007669"/>
    <property type="project" value="InterPro"/>
</dbReference>
<reference evidence="2 3" key="1">
    <citation type="journal article" date="2024" name="Plant J.">
        <title>Genome sequences and population genomics reveal climatic adaptation and genomic divergence between two closely related sweetgum species.</title>
        <authorList>
            <person name="Xu W.Q."/>
            <person name="Ren C.Q."/>
            <person name="Zhang X.Y."/>
            <person name="Comes H.P."/>
            <person name="Liu X.H."/>
            <person name="Li Y.G."/>
            <person name="Kettle C.J."/>
            <person name="Jalonen R."/>
            <person name="Gaisberger H."/>
            <person name="Ma Y.Z."/>
            <person name="Qiu Y.X."/>
        </authorList>
    </citation>
    <scope>NUCLEOTIDE SEQUENCE [LARGE SCALE GENOMIC DNA]</scope>
    <source>
        <strain evidence="2">Hangzhou</strain>
    </source>
</reference>
<dbReference type="InterPro" id="IPR046960">
    <property type="entry name" value="PPR_At4g14850-like_plant"/>
</dbReference>
<dbReference type="GO" id="GO:0009451">
    <property type="term" value="P:RNA modification"/>
    <property type="evidence" value="ECO:0007669"/>
    <property type="project" value="InterPro"/>
</dbReference>
<dbReference type="EMBL" id="JBBPBK010000005">
    <property type="protein sequence ID" value="KAK9285787.1"/>
    <property type="molecule type" value="Genomic_DNA"/>
</dbReference>
<dbReference type="AlphaFoldDB" id="A0AAP0X063"/>
<evidence type="ECO:0000313" key="3">
    <source>
        <dbReference type="Proteomes" id="UP001415857"/>
    </source>
</evidence>
<protein>
    <recommendedName>
        <fullName evidence="4">Pentatricopeptide repeat-containing protein</fullName>
    </recommendedName>
</protein>